<dbReference type="GeneID" id="17040906"/>
<protein>
    <submittedName>
        <fullName evidence="6">P-loop containing nucleoside triphosphate hydrolase protein</fullName>
    </submittedName>
</protein>
<dbReference type="PANTHER" id="PTHR47969">
    <property type="entry name" value="CHROMOSOME-ASSOCIATED KINESIN KIF4A-RELATED"/>
    <property type="match status" value="1"/>
</dbReference>
<dbReference type="Gene3D" id="3.40.850.10">
    <property type="entry name" value="Kinesin motor domain"/>
    <property type="match status" value="1"/>
</dbReference>
<dbReference type="GO" id="GO:0003777">
    <property type="term" value="F:microtubule motor activity"/>
    <property type="evidence" value="ECO:0007669"/>
    <property type="project" value="InterPro"/>
</dbReference>
<dbReference type="GO" id="GO:0016787">
    <property type="term" value="F:hydrolase activity"/>
    <property type="evidence" value="ECO:0007669"/>
    <property type="project" value="UniProtKB-KW"/>
</dbReference>
<dbReference type="RefSeq" id="XP_005647463.1">
    <property type="nucleotide sequence ID" value="XM_005647406.1"/>
</dbReference>
<dbReference type="AlphaFoldDB" id="I0YX00"/>
<dbReference type="eggNOG" id="KOG0247">
    <property type="taxonomic scope" value="Eukaryota"/>
</dbReference>
<dbReference type="GO" id="GO:0008017">
    <property type="term" value="F:microtubule binding"/>
    <property type="evidence" value="ECO:0007669"/>
    <property type="project" value="InterPro"/>
</dbReference>
<dbReference type="GO" id="GO:0005875">
    <property type="term" value="C:microtubule associated complex"/>
    <property type="evidence" value="ECO:0007669"/>
    <property type="project" value="TreeGrafter"/>
</dbReference>
<evidence type="ECO:0000256" key="3">
    <source>
        <dbReference type="ARBA" id="ARBA00023175"/>
    </source>
</evidence>
<dbReference type="InterPro" id="IPR001752">
    <property type="entry name" value="Kinesin_motor_dom"/>
</dbReference>
<feature type="domain" description="Kinesin motor" evidence="5">
    <location>
        <begin position="1"/>
        <end position="124"/>
    </location>
</feature>
<reference evidence="6 7" key="1">
    <citation type="journal article" date="2012" name="Genome Biol.">
        <title>The genome of the polar eukaryotic microalga coccomyxa subellipsoidea reveals traits of cold adaptation.</title>
        <authorList>
            <person name="Blanc G."/>
            <person name="Agarkova I."/>
            <person name="Grimwood J."/>
            <person name="Kuo A."/>
            <person name="Brueggeman A."/>
            <person name="Dunigan D."/>
            <person name="Gurnon J."/>
            <person name="Ladunga I."/>
            <person name="Lindquist E."/>
            <person name="Lucas S."/>
            <person name="Pangilinan J."/>
            <person name="Proschold T."/>
            <person name="Salamov A."/>
            <person name="Schmutz J."/>
            <person name="Weeks D."/>
            <person name="Yamada T."/>
            <person name="Claverie J.M."/>
            <person name="Grigoriev I."/>
            <person name="Van Etten J."/>
            <person name="Lomsadze A."/>
            <person name="Borodovsky M."/>
        </authorList>
    </citation>
    <scope>NUCLEOTIDE SEQUENCE [LARGE SCALE GENOMIC DNA]</scope>
    <source>
        <strain evidence="6 7">C-169</strain>
    </source>
</reference>
<dbReference type="PANTHER" id="PTHR47969:SF29">
    <property type="entry name" value="KINESIN-LIKE PROTEIN"/>
    <property type="match status" value="1"/>
</dbReference>
<accession>I0YX00</accession>
<evidence type="ECO:0000256" key="1">
    <source>
        <dbReference type="ARBA" id="ARBA00022741"/>
    </source>
</evidence>
<dbReference type="PROSITE" id="PS00411">
    <property type="entry name" value="KINESIN_MOTOR_1"/>
    <property type="match status" value="1"/>
</dbReference>
<dbReference type="GO" id="GO:0007018">
    <property type="term" value="P:microtubule-based movement"/>
    <property type="evidence" value="ECO:0007669"/>
    <property type="project" value="InterPro"/>
</dbReference>
<organism evidence="6 7">
    <name type="scientific">Coccomyxa subellipsoidea (strain C-169)</name>
    <name type="common">Green microalga</name>
    <dbReference type="NCBI Taxonomy" id="574566"/>
    <lineage>
        <taxon>Eukaryota</taxon>
        <taxon>Viridiplantae</taxon>
        <taxon>Chlorophyta</taxon>
        <taxon>core chlorophytes</taxon>
        <taxon>Trebouxiophyceae</taxon>
        <taxon>Trebouxiophyceae incertae sedis</taxon>
        <taxon>Coccomyxaceae</taxon>
        <taxon>Coccomyxa</taxon>
        <taxon>Coccomyxa subellipsoidea</taxon>
    </lineage>
</organism>
<evidence type="ECO:0000256" key="2">
    <source>
        <dbReference type="ARBA" id="ARBA00022840"/>
    </source>
</evidence>
<dbReference type="EMBL" id="AGSI01000009">
    <property type="protein sequence ID" value="EIE22919.1"/>
    <property type="molecule type" value="Genomic_DNA"/>
</dbReference>
<comment type="caution">
    <text evidence="4">Lacks conserved residue(s) required for the propagation of feature annotation.</text>
</comment>
<dbReference type="InterPro" id="IPR036961">
    <property type="entry name" value="Kinesin_motor_dom_sf"/>
</dbReference>
<dbReference type="InterPro" id="IPR019821">
    <property type="entry name" value="Kinesin_motor_CS"/>
</dbReference>
<dbReference type="InterPro" id="IPR027640">
    <property type="entry name" value="Kinesin-like_fam"/>
</dbReference>
<gene>
    <name evidence="6" type="ORF">COCSUDRAFT_16329</name>
</gene>
<evidence type="ECO:0000256" key="4">
    <source>
        <dbReference type="PROSITE-ProRule" id="PRU00283"/>
    </source>
</evidence>
<name>I0YX00_COCSC</name>
<dbReference type="GO" id="GO:0005524">
    <property type="term" value="F:ATP binding"/>
    <property type="evidence" value="ECO:0007669"/>
    <property type="project" value="UniProtKB-KW"/>
</dbReference>
<keyword evidence="3" id="KW-0505">Motor protein</keyword>
<dbReference type="PROSITE" id="PS50067">
    <property type="entry name" value="KINESIN_MOTOR_2"/>
    <property type="match status" value="1"/>
</dbReference>
<comment type="caution">
    <text evidence="6">The sequence shown here is derived from an EMBL/GenBank/DDBJ whole genome shotgun (WGS) entry which is preliminary data.</text>
</comment>
<proteinExistence type="inferred from homology"/>
<sequence>MICSGGGGCLSKAGLWGRLSFVDLAGSERAARTGNVGARLKESVAINSSLMTLGRCLEALRWNQQHRHAEPRLVPYRESKVTHLFRDVLHGWGQILLCVNVSPAARDYDETARVLRYAALATQIGTAARADPPLRVLKCAHLSACPQYMSANNTAAVLCQCVKIAVHIVPNSY</sequence>
<dbReference type="OrthoDB" id="123929at2759"/>
<keyword evidence="6" id="KW-0378">Hydrolase</keyword>
<dbReference type="SMART" id="SM00129">
    <property type="entry name" value="KISc"/>
    <property type="match status" value="1"/>
</dbReference>
<dbReference type="PRINTS" id="PR00380">
    <property type="entry name" value="KINESINHEAVY"/>
</dbReference>
<dbReference type="STRING" id="574566.I0YX00"/>
<keyword evidence="2" id="KW-0067">ATP-binding</keyword>
<dbReference type="SUPFAM" id="SSF52540">
    <property type="entry name" value="P-loop containing nucleoside triphosphate hydrolases"/>
    <property type="match status" value="1"/>
</dbReference>
<dbReference type="KEGG" id="csl:COCSUDRAFT_16329"/>
<evidence type="ECO:0000313" key="7">
    <source>
        <dbReference type="Proteomes" id="UP000007264"/>
    </source>
</evidence>
<evidence type="ECO:0000313" key="6">
    <source>
        <dbReference type="EMBL" id="EIE22919.1"/>
    </source>
</evidence>
<keyword evidence="7" id="KW-1185">Reference proteome</keyword>
<comment type="similarity">
    <text evidence="4">Belongs to the TRAFAC class myosin-kinesin ATPase superfamily. Kinesin family.</text>
</comment>
<dbReference type="Pfam" id="PF00225">
    <property type="entry name" value="Kinesin"/>
    <property type="match status" value="1"/>
</dbReference>
<dbReference type="Proteomes" id="UP000007264">
    <property type="component" value="Unassembled WGS sequence"/>
</dbReference>
<dbReference type="GO" id="GO:0051231">
    <property type="term" value="P:spindle elongation"/>
    <property type="evidence" value="ECO:0007669"/>
    <property type="project" value="TreeGrafter"/>
</dbReference>
<dbReference type="InterPro" id="IPR027417">
    <property type="entry name" value="P-loop_NTPase"/>
</dbReference>
<evidence type="ECO:0000259" key="5">
    <source>
        <dbReference type="PROSITE" id="PS50067"/>
    </source>
</evidence>
<keyword evidence="1" id="KW-0547">Nucleotide-binding</keyword>
<dbReference type="GO" id="GO:0007052">
    <property type="term" value="P:mitotic spindle organization"/>
    <property type="evidence" value="ECO:0007669"/>
    <property type="project" value="TreeGrafter"/>
</dbReference>